<dbReference type="EMBL" id="JAJHUN010000010">
    <property type="protein sequence ID" value="KAJ4146855.1"/>
    <property type="molecule type" value="Genomic_DNA"/>
</dbReference>
<reference evidence="1" key="1">
    <citation type="journal article" date="2023" name="Access Microbiol">
        <title>De-novo genome assembly for Akanthomyces muscarius, a biocontrol agent of insect agricultural pests.</title>
        <authorList>
            <person name="Erdos Z."/>
            <person name="Studholme D.J."/>
            <person name="Raymond B."/>
            <person name="Sharma M."/>
        </authorList>
    </citation>
    <scope>NUCLEOTIDE SEQUENCE</scope>
    <source>
        <strain evidence="1">Ve6</strain>
    </source>
</reference>
<gene>
    <name evidence="1" type="ORF">LMH87_001414</name>
</gene>
<dbReference type="KEGG" id="amus:LMH87_001414"/>
<name>A0A9W8Q6A0_AKAMU</name>
<keyword evidence="2" id="KW-1185">Reference proteome</keyword>
<dbReference type="RefSeq" id="XP_056049796.1">
    <property type="nucleotide sequence ID" value="XM_056192685.1"/>
</dbReference>
<evidence type="ECO:0000313" key="2">
    <source>
        <dbReference type="Proteomes" id="UP001144673"/>
    </source>
</evidence>
<proteinExistence type="predicted"/>
<comment type="caution">
    <text evidence="1">The sequence shown here is derived from an EMBL/GenBank/DDBJ whole genome shotgun (WGS) entry which is preliminary data.</text>
</comment>
<dbReference type="GeneID" id="80888573"/>
<dbReference type="Proteomes" id="UP001144673">
    <property type="component" value="Chromosome 3"/>
</dbReference>
<evidence type="ECO:0000313" key="1">
    <source>
        <dbReference type="EMBL" id="KAJ4146855.1"/>
    </source>
</evidence>
<dbReference type="AlphaFoldDB" id="A0A9W8Q6A0"/>
<organism evidence="1 2">
    <name type="scientific">Akanthomyces muscarius</name>
    <name type="common">Entomopathogenic fungus</name>
    <name type="synonym">Lecanicillium muscarium</name>
    <dbReference type="NCBI Taxonomy" id="2231603"/>
    <lineage>
        <taxon>Eukaryota</taxon>
        <taxon>Fungi</taxon>
        <taxon>Dikarya</taxon>
        <taxon>Ascomycota</taxon>
        <taxon>Pezizomycotina</taxon>
        <taxon>Sordariomycetes</taxon>
        <taxon>Hypocreomycetidae</taxon>
        <taxon>Hypocreales</taxon>
        <taxon>Cordycipitaceae</taxon>
        <taxon>Akanthomyces</taxon>
    </lineage>
</organism>
<accession>A0A9W8Q6A0</accession>
<sequence>MVLIFQSFVLSLLFALLYFNYNHGVQLSNLTDTFDSLIAPNGRRKRKVVSRDSAKVHAAGGSALPDEMLAAVAARLDDEDSDPYLDEVTKNKQVDSKVDNVYWCFTFISAILLRPGFIAQGSGCLCKPSCRRLTYIKRLRMAMHSTQFVSLQLGIVYFF</sequence>
<protein>
    <submittedName>
        <fullName evidence="1">Uncharacterized protein</fullName>
    </submittedName>
</protein>